<comment type="caution">
    <text evidence="6">The sequence shown here is derived from an EMBL/GenBank/DDBJ whole genome shotgun (WGS) entry which is preliminary data.</text>
</comment>
<keyword evidence="3" id="KW-0812">Transmembrane</keyword>
<dbReference type="AlphaFoldDB" id="A0A6C1KDG8"/>
<gene>
    <name evidence="6" type="ORF">FBQ73_15440</name>
</gene>
<organism evidence="6 7">
    <name type="scientific">Xanthobacter autotrophicus</name>
    <dbReference type="NCBI Taxonomy" id="280"/>
    <lineage>
        <taxon>Bacteria</taxon>
        <taxon>Pseudomonadati</taxon>
        <taxon>Pseudomonadota</taxon>
        <taxon>Alphaproteobacteria</taxon>
        <taxon>Hyphomicrobiales</taxon>
        <taxon>Xanthobacteraceae</taxon>
        <taxon>Xanthobacter</taxon>
    </lineage>
</organism>
<feature type="domain" description="Multidrug resistance protein MdtA-like alpha-helical hairpin" evidence="4">
    <location>
        <begin position="164"/>
        <end position="226"/>
    </location>
</feature>
<keyword evidence="3" id="KW-0472">Membrane</keyword>
<dbReference type="Gene3D" id="1.10.287.470">
    <property type="entry name" value="Helix hairpin bin"/>
    <property type="match status" value="1"/>
</dbReference>
<dbReference type="InterPro" id="IPR006143">
    <property type="entry name" value="RND_pump_MFP"/>
</dbReference>
<proteinExistence type="inferred from homology"/>
<dbReference type="InterPro" id="IPR058792">
    <property type="entry name" value="Beta-barrel_RND_2"/>
</dbReference>
<dbReference type="SUPFAM" id="SSF111369">
    <property type="entry name" value="HlyD-like secretion proteins"/>
    <property type="match status" value="2"/>
</dbReference>
<feature type="domain" description="CusB-like beta-barrel" evidence="5">
    <location>
        <begin position="281"/>
        <end position="354"/>
    </location>
</feature>
<evidence type="ECO:0000313" key="6">
    <source>
        <dbReference type="EMBL" id="TLX42230.1"/>
    </source>
</evidence>
<dbReference type="Gene3D" id="2.40.30.170">
    <property type="match status" value="1"/>
</dbReference>
<dbReference type="PANTHER" id="PTHR30469">
    <property type="entry name" value="MULTIDRUG RESISTANCE PROTEIN MDTA"/>
    <property type="match status" value="1"/>
</dbReference>
<dbReference type="Gene3D" id="2.40.420.20">
    <property type="match status" value="1"/>
</dbReference>
<feature type="transmembrane region" description="Helical" evidence="3">
    <location>
        <begin position="57"/>
        <end position="76"/>
    </location>
</feature>
<dbReference type="Pfam" id="PF25876">
    <property type="entry name" value="HH_MFP_RND"/>
    <property type="match status" value="1"/>
</dbReference>
<evidence type="ECO:0000256" key="3">
    <source>
        <dbReference type="SAM" id="Phobius"/>
    </source>
</evidence>
<dbReference type="GO" id="GO:0015562">
    <property type="term" value="F:efflux transmembrane transporter activity"/>
    <property type="evidence" value="ECO:0007669"/>
    <property type="project" value="TreeGrafter"/>
</dbReference>
<dbReference type="NCBIfam" id="TIGR01730">
    <property type="entry name" value="RND_mfp"/>
    <property type="match status" value="1"/>
</dbReference>
<evidence type="ECO:0000259" key="5">
    <source>
        <dbReference type="Pfam" id="PF25954"/>
    </source>
</evidence>
<evidence type="ECO:0000256" key="2">
    <source>
        <dbReference type="SAM" id="MobiDB-lite"/>
    </source>
</evidence>
<feature type="region of interest" description="Disordered" evidence="2">
    <location>
        <begin position="1"/>
        <end position="44"/>
    </location>
</feature>
<protein>
    <submittedName>
        <fullName evidence="6">Efflux RND transporter periplasmic adaptor subunit</fullName>
    </submittedName>
</protein>
<dbReference type="Proteomes" id="UP000305131">
    <property type="component" value="Unassembled WGS sequence"/>
</dbReference>
<dbReference type="PANTHER" id="PTHR30469:SF15">
    <property type="entry name" value="HLYD FAMILY OF SECRETION PROTEINS"/>
    <property type="match status" value="1"/>
</dbReference>
<dbReference type="InterPro" id="IPR058624">
    <property type="entry name" value="MdtA-like_HH"/>
</dbReference>
<dbReference type="Pfam" id="PF25954">
    <property type="entry name" value="Beta-barrel_RND_2"/>
    <property type="match status" value="1"/>
</dbReference>
<evidence type="ECO:0000256" key="1">
    <source>
        <dbReference type="ARBA" id="ARBA00009477"/>
    </source>
</evidence>
<sequence>MAAKPSWTPTRRRRTRETGRQRPHGPPPCGGGGDAVKPQPLPPALTETDYSAGWRRLAVVLALAVVAGALLGYWYVVPRTAAWHAVQARPMSLEINGPGLLDAINRVVVTSRIQGFLKSIEVDRNDVVKRGQVLARLESVDLQNQLATAEAQASAAALGITGSESERARAKAGFDRAKIEFERRTTLARTNVISPAELTTAESNFLQAQADMARADAAIERSKAELLAQQANVKVLEARLADATITAPLDGVVISRERNPGDLLLPGANLMQVVELSTIIISARFDESARSAIRPGQPARIRFASDPTRVWTGQVLRLSRQVDQETREFTIDITLDALPESWAIGQRANVAVEAQSPAVAIGVPETFVTRRDGRAGVWLARSGRATWTPVSLGYTSGTNIEVSRGLKAGDVVLSPVGRYAFEPVDLGEEVP</sequence>
<reference evidence="6 7" key="1">
    <citation type="submission" date="2019-05" db="EMBL/GenBank/DDBJ databases">
        <authorList>
            <person name="Zhou X."/>
        </authorList>
    </citation>
    <scope>NUCLEOTIDE SEQUENCE [LARGE SCALE GENOMIC DNA]</scope>
    <source>
        <strain evidence="6 7">DSM 432</strain>
    </source>
</reference>
<dbReference type="OrthoDB" id="9806939at2"/>
<comment type="similarity">
    <text evidence="1">Belongs to the membrane fusion protein (MFP) (TC 8.A.1) family.</text>
</comment>
<dbReference type="GO" id="GO:1990281">
    <property type="term" value="C:efflux pump complex"/>
    <property type="evidence" value="ECO:0007669"/>
    <property type="project" value="TreeGrafter"/>
</dbReference>
<evidence type="ECO:0000259" key="4">
    <source>
        <dbReference type="Pfam" id="PF25876"/>
    </source>
</evidence>
<evidence type="ECO:0000313" key="7">
    <source>
        <dbReference type="Proteomes" id="UP000305131"/>
    </source>
</evidence>
<dbReference type="Gene3D" id="2.40.50.100">
    <property type="match status" value="1"/>
</dbReference>
<dbReference type="EMBL" id="VAUP01000031">
    <property type="protein sequence ID" value="TLX42230.1"/>
    <property type="molecule type" value="Genomic_DNA"/>
</dbReference>
<keyword evidence="3" id="KW-1133">Transmembrane helix</keyword>
<name>A0A6C1KDG8_XANAU</name>
<accession>A0A6C1KDG8</accession>